<organism evidence="2 3">
    <name type="scientific">Methylocaldum szegediense</name>
    <dbReference type="NCBI Taxonomy" id="73780"/>
    <lineage>
        <taxon>Bacteria</taxon>
        <taxon>Pseudomonadati</taxon>
        <taxon>Pseudomonadota</taxon>
        <taxon>Gammaproteobacteria</taxon>
        <taxon>Methylococcales</taxon>
        <taxon>Methylococcaceae</taxon>
        <taxon>Methylocaldum</taxon>
    </lineage>
</organism>
<name>A0ABM9I4I2_9GAMM</name>
<feature type="chain" id="PRO_5046450761" evidence="1">
    <location>
        <begin position="20"/>
        <end position="112"/>
    </location>
</feature>
<reference evidence="2 3" key="1">
    <citation type="submission" date="2023-03" db="EMBL/GenBank/DDBJ databases">
        <authorList>
            <person name="Pearce D."/>
        </authorList>
    </citation>
    <scope>NUCLEOTIDE SEQUENCE [LARGE SCALE GENOMIC DNA]</scope>
    <source>
        <strain evidence="2">Msz</strain>
    </source>
</reference>
<protein>
    <submittedName>
        <fullName evidence="2">Uncharacterized protein</fullName>
    </submittedName>
</protein>
<feature type="signal peptide" evidence="1">
    <location>
        <begin position="1"/>
        <end position="19"/>
    </location>
</feature>
<dbReference type="Proteomes" id="UP001162030">
    <property type="component" value="Chromosome"/>
</dbReference>
<evidence type="ECO:0000256" key="1">
    <source>
        <dbReference type="SAM" id="SignalP"/>
    </source>
</evidence>
<sequence length="112" mass="11783">MRPIAITLAAAAAALSVPAAGQPVSQAGSITMIRTGWNLDSFAVVTAEPIVNPAGCPTPDGYTSDKSFPGYETFYSAALTAFIARRRVIMVVDDTQCIHDRPKIVGINVTSE</sequence>
<dbReference type="EMBL" id="OX458333">
    <property type="protein sequence ID" value="CAI8887778.1"/>
    <property type="molecule type" value="Genomic_DNA"/>
</dbReference>
<keyword evidence="3" id="KW-1185">Reference proteome</keyword>
<accession>A0ABM9I4I2</accession>
<proteinExistence type="predicted"/>
<dbReference type="RefSeq" id="WP_317963297.1">
    <property type="nucleotide sequence ID" value="NZ_OX458333.1"/>
</dbReference>
<evidence type="ECO:0000313" key="2">
    <source>
        <dbReference type="EMBL" id="CAI8887778.1"/>
    </source>
</evidence>
<gene>
    <name evidence="2" type="ORF">MSZNOR_3182</name>
</gene>
<evidence type="ECO:0000313" key="3">
    <source>
        <dbReference type="Proteomes" id="UP001162030"/>
    </source>
</evidence>
<keyword evidence="1" id="KW-0732">Signal</keyword>